<dbReference type="GO" id="GO:0005789">
    <property type="term" value="C:endoplasmic reticulum membrane"/>
    <property type="evidence" value="ECO:0007669"/>
    <property type="project" value="UniProtKB-SubCell"/>
</dbReference>
<dbReference type="InterPro" id="IPR003342">
    <property type="entry name" value="ArnT-like_N"/>
</dbReference>
<feature type="domain" description="MIR" evidence="16">
    <location>
        <begin position="390"/>
        <end position="445"/>
    </location>
</feature>
<dbReference type="EC" id="2.4.1.109" evidence="4 14"/>
<comment type="caution">
    <text evidence="17">The sequence shown here is derived from an EMBL/GenBank/DDBJ whole genome shotgun (WGS) entry which is preliminary data.</text>
</comment>
<keyword evidence="5 14" id="KW-0328">Glycosyltransferase</keyword>
<dbReference type="InterPro" id="IPR016093">
    <property type="entry name" value="MIR_motif"/>
</dbReference>
<evidence type="ECO:0000313" key="18">
    <source>
        <dbReference type="Proteomes" id="UP000034350"/>
    </source>
</evidence>
<keyword evidence="10 14" id="KW-1133">Transmembrane helix</keyword>
<dbReference type="PROSITE" id="PS50919">
    <property type="entry name" value="MIR"/>
    <property type="match status" value="2"/>
</dbReference>
<evidence type="ECO:0000256" key="12">
    <source>
        <dbReference type="ARBA" id="ARBA00045085"/>
    </source>
</evidence>
<dbReference type="PANTHER" id="PTHR10050">
    <property type="entry name" value="DOLICHYL-PHOSPHATE-MANNOSE--PROTEIN MANNOSYLTRANSFERASE"/>
    <property type="match status" value="1"/>
</dbReference>
<evidence type="ECO:0000256" key="3">
    <source>
        <dbReference type="ARBA" id="ARBA00007222"/>
    </source>
</evidence>
<keyword evidence="11 14" id="KW-0472">Membrane</keyword>
<keyword evidence="6 14" id="KW-0808">Transferase</keyword>
<accession>A0A0F9WRL3</accession>
<keyword evidence="9 14" id="KW-0256">Endoplasmic reticulum</keyword>
<dbReference type="RefSeq" id="XP_024331285.1">
    <property type="nucleotide sequence ID" value="XM_024474283.1"/>
</dbReference>
<dbReference type="Gene3D" id="2.80.10.50">
    <property type="match status" value="1"/>
</dbReference>
<evidence type="ECO:0000256" key="15">
    <source>
        <dbReference type="SAM" id="SignalP"/>
    </source>
</evidence>
<feature type="chain" id="PRO_5002529749" description="Dolichyl-phosphate-mannose--protein mannosyltransferase" evidence="15">
    <location>
        <begin position="19"/>
        <end position="657"/>
    </location>
</feature>
<feature type="transmembrane region" description="Helical" evidence="14">
    <location>
        <begin position="168"/>
        <end position="201"/>
    </location>
</feature>
<feature type="transmembrane region" description="Helical" evidence="14">
    <location>
        <begin position="521"/>
        <end position="544"/>
    </location>
</feature>
<evidence type="ECO:0000256" key="8">
    <source>
        <dbReference type="ARBA" id="ARBA00022737"/>
    </source>
</evidence>
<keyword evidence="8" id="KW-0677">Repeat</keyword>
<feature type="transmembrane region" description="Helical" evidence="14">
    <location>
        <begin position="120"/>
        <end position="139"/>
    </location>
</feature>
<evidence type="ECO:0000256" key="13">
    <source>
        <dbReference type="ARBA" id="ARBA00045102"/>
    </source>
</evidence>
<dbReference type="InterPro" id="IPR032421">
    <property type="entry name" value="PMT_4TMC"/>
</dbReference>
<comment type="catalytic activity">
    <reaction evidence="12 14">
        <text>a di-trans,poly-cis-dolichyl beta-D-mannosyl phosphate + L-threonyl-[protein] = 3-O-(alpha-D-mannosyl)-L-threonyl-[protein] + a di-trans,poly-cis-dolichyl phosphate + H(+)</text>
        <dbReference type="Rhea" id="RHEA:53396"/>
        <dbReference type="Rhea" id="RHEA-COMP:11060"/>
        <dbReference type="Rhea" id="RHEA-COMP:13547"/>
        <dbReference type="Rhea" id="RHEA-COMP:19498"/>
        <dbReference type="Rhea" id="RHEA-COMP:19501"/>
        <dbReference type="ChEBI" id="CHEBI:15378"/>
        <dbReference type="ChEBI" id="CHEBI:30013"/>
        <dbReference type="ChEBI" id="CHEBI:57683"/>
        <dbReference type="ChEBI" id="CHEBI:58211"/>
        <dbReference type="ChEBI" id="CHEBI:137323"/>
        <dbReference type="EC" id="2.4.1.109"/>
    </reaction>
</comment>
<evidence type="ECO:0000256" key="2">
    <source>
        <dbReference type="ARBA" id="ARBA00004922"/>
    </source>
</evidence>
<dbReference type="SMART" id="SM00472">
    <property type="entry name" value="MIR"/>
    <property type="match status" value="2"/>
</dbReference>
<feature type="signal peptide" evidence="15">
    <location>
        <begin position="1"/>
        <end position="18"/>
    </location>
</feature>
<dbReference type="CDD" id="cd23276">
    <property type="entry name" value="beta-trefoil_MIR_PMT"/>
    <property type="match status" value="1"/>
</dbReference>
<dbReference type="VEuPathDB" id="MicrosporidiaDB:AAJ76_1800036836"/>
<keyword evidence="18" id="KW-1185">Reference proteome</keyword>
<feature type="transmembrane region" description="Helical" evidence="14">
    <location>
        <begin position="620"/>
        <end position="639"/>
    </location>
</feature>
<evidence type="ECO:0000256" key="10">
    <source>
        <dbReference type="ARBA" id="ARBA00022989"/>
    </source>
</evidence>
<feature type="transmembrane region" description="Helical" evidence="14">
    <location>
        <begin position="590"/>
        <end position="608"/>
    </location>
</feature>
<evidence type="ECO:0000256" key="6">
    <source>
        <dbReference type="ARBA" id="ARBA00022679"/>
    </source>
</evidence>
<keyword evidence="15" id="KW-0732">Signal</keyword>
<comment type="catalytic activity">
    <reaction evidence="13 14">
        <text>a di-trans,poly-cis-dolichyl beta-D-mannosyl phosphate + L-seryl-[protein] = 3-O-(alpha-D-mannosyl)-L-seryl-[protein] + a di-trans,poly-cis-dolichyl phosphate + H(+)</text>
        <dbReference type="Rhea" id="RHEA:17377"/>
        <dbReference type="Rhea" id="RHEA-COMP:9863"/>
        <dbReference type="Rhea" id="RHEA-COMP:13546"/>
        <dbReference type="Rhea" id="RHEA-COMP:19498"/>
        <dbReference type="Rhea" id="RHEA-COMP:19501"/>
        <dbReference type="ChEBI" id="CHEBI:15378"/>
        <dbReference type="ChEBI" id="CHEBI:29999"/>
        <dbReference type="ChEBI" id="CHEBI:57683"/>
        <dbReference type="ChEBI" id="CHEBI:58211"/>
        <dbReference type="ChEBI" id="CHEBI:137321"/>
        <dbReference type="EC" id="2.4.1.109"/>
    </reaction>
</comment>
<dbReference type="VEuPathDB" id="MicrosporidiaDB:NCER_100505"/>
<evidence type="ECO:0000256" key="1">
    <source>
        <dbReference type="ARBA" id="ARBA00004477"/>
    </source>
</evidence>
<dbReference type="Pfam" id="PF02815">
    <property type="entry name" value="MIR"/>
    <property type="match status" value="1"/>
</dbReference>
<proteinExistence type="inferred from homology"/>
<dbReference type="PANTHER" id="PTHR10050:SF46">
    <property type="entry name" value="PROTEIN O-MANNOSYL-TRANSFERASE 2"/>
    <property type="match status" value="1"/>
</dbReference>
<evidence type="ECO:0000256" key="14">
    <source>
        <dbReference type="RuleBase" id="RU367007"/>
    </source>
</evidence>
<feature type="domain" description="MIR" evidence="16">
    <location>
        <begin position="270"/>
        <end position="323"/>
    </location>
</feature>
<evidence type="ECO:0000256" key="11">
    <source>
        <dbReference type="ARBA" id="ARBA00023136"/>
    </source>
</evidence>
<comment type="function">
    <text evidence="14">Transfers mannose from Dol-P-mannose to Ser or Thr residues on proteins.</text>
</comment>
<evidence type="ECO:0000256" key="7">
    <source>
        <dbReference type="ARBA" id="ARBA00022692"/>
    </source>
</evidence>
<evidence type="ECO:0000313" key="17">
    <source>
        <dbReference type="EMBL" id="KKO75543.1"/>
    </source>
</evidence>
<comment type="subcellular location">
    <subcellularLocation>
        <location evidence="1 14">Endoplasmic reticulum membrane</location>
        <topology evidence="1 14">Multi-pass membrane protein</topology>
    </subcellularLocation>
</comment>
<feature type="transmembrane region" description="Helical" evidence="14">
    <location>
        <begin position="565"/>
        <end position="584"/>
    </location>
</feature>
<feature type="transmembrane region" description="Helical" evidence="14">
    <location>
        <begin position="213"/>
        <end position="238"/>
    </location>
</feature>
<dbReference type="GO" id="GO:0004169">
    <property type="term" value="F:dolichyl-phosphate-mannose-protein mannosyltransferase activity"/>
    <property type="evidence" value="ECO:0007669"/>
    <property type="project" value="UniProtKB-UniRule"/>
</dbReference>
<reference evidence="17 18" key="1">
    <citation type="journal article" date="2015" name="Environ. Microbiol.">
        <title>Genome analyses suggest the presence of polyploidy and recent human-driven expansions in eight global populations of the honeybee pathogen Nosema ceranae.</title>
        <authorList>
            <person name="Pelin A."/>
            <person name="Selman M."/>
            <person name="Aris-Brosou S."/>
            <person name="Farinelli L."/>
            <person name="Corradi N."/>
        </authorList>
    </citation>
    <scope>NUCLEOTIDE SEQUENCE [LARGE SCALE GENOMIC DNA]</scope>
    <source>
        <strain evidence="17 18">PA08 1199</strain>
    </source>
</reference>
<comment type="pathway">
    <text evidence="2 14">Protein modification; protein glycosylation.</text>
</comment>
<dbReference type="InterPro" id="IPR027005">
    <property type="entry name" value="PMT-like"/>
</dbReference>
<dbReference type="Proteomes" id="UP000034350">
    <property type="component" value="Unassembled WGS sequence"/>
</dbReference>
<gene>
    <name evidence="17" type="ORF">AAJ76_1800036836</name>
</gene>
<dbReference type="VEuPathDB" id="MicrosporidiaDB:G9O61_00g015580"/>
<evidence type="ECO:0000259" key="16">
    <source>
        <dbReference type="PROSITE" id="PS50919"/>
    </source>
</evidence>
<sequence>MKMLTPCFIFLITFIVRTYKIEKGNFVVWDEAHFGKFASKYLTRTFYFDVHPPLGKMLTALGGYIFNQPTDFSFASASEYPKNFDFAGMRRFHALISSLTPVFSYLILKELRYNFTQRFLLCMMFIFENGFTSIGRLILLDSHLLTATSAVIYCLTRVFKRNFQNTDLFFLGICLGLVLSIKWIGCFTTALVGIFIIYTLWRLINSKMPISHVFLIFVKFSLFLIILPISIYIGIYYIHFSIVNKTSTDEGHMSSFFQASLEGNSHKKNRKYIAYATRITLKNACLSGGYLHSHPHMYPGKSMNQVTTYSHKDNNNNWAFQKVSESNTEPLFVTDEDKVVIYHLETARYINVSKTQSYLSQGLLTGATTIPLTNDNVFIIETYSDTHAKEKRIKSLTTKFRLKHFTTGLYLKSTNKKYPDWGFSQGEVVCTEDMDEGTLWTIEENISDKVTTDINPLYEEIYNKLFFKNFIEHNILQYNVNKSFVQDENLEPDAIVSKPYEWPILRRGLRMCSWDEKSMKFYMFGNPLLWFSSTLSLFVAPIIFITKYINFKRGAKKFRNRHNEAYEVFICVGGWLLHYLPFFAVGRVLYFHHYYPALFFAIMSLCYVLRHLSINFVRVYIFYIIGFYAIFSPLTYGFIDSRSLKFLKFIPSWNFID</sequence>
<name>A0A0F9WRL3_9MICR</name>
<organism evidence="17 18">
    <name type="scientific">Vairimorpha ceranae</name>
    <dbReference type="NCBI Taxonomy" id="40302"/>
    <lineage>
        <taxon>Eukaryota</taxon>
        <taxon>Fungi</taxon>
        <taxon>Fungi incertae sedis</taxon>
        <taxon>Microsporidia</taxon>
        <taxon>Nosematidae</taxon>
        <taxon>Vairimorpha</taxon>
    </lineage>
</organism>
<dbReference type="Pfam" id="PF16192">
    <property type="entry name" value="PMT_4TMC"/>
    <property type="match status" value="1"/>
</dbReference>
<comment type="similarity">
    <text evidence="3 14">Belongs to the glycosyltransferase 39 family.</text>
</comment>
<dbReference type="EMBL" id="JPQZ01000018">
    <property type="protein sequence ID" value="KKO75543.1"/>
    <property type="molecule type" value="Genomic_DNA"/>
</dbReference>
<evidence type="ECO:0000256" key="4">
    <source>
        <dbReference type="ARBA" id="ARBA00012839"/>
    </source>
</evidence>
<protein>
    <recommendedName>
        <fullName evidence="4 14">Dolichyl-phosphate-mannose--protein mannosyltransferase</fullName>
        <ecNumber evidence="4 14">2.4.1.109</ecNumber>
    </recommendedName>
</protein>
<dbReference type="AlphaFoldDB" id="A0A0F9WRL3"/>
<dbReference type="SUPFAM" id="SSF82109">
    <property type="entry name" value="MIR domain"/>
    <property type="match status" value="1"/>
</dbReference>
<dbReference type="Pfam" id="PF02366">
    <property type="entry name" value="PMT"/>
    <property type="match status" value="1"/>
</dbReference>
<evidence type="ECO:0000256" key="9">
    <source>
        <dbReference type="ARBA" id="ARBA00022824"/>
    </source>
</evidence>
<evidence type="ECO:0000256" key="5">
    <source>
        <dbReference type="ARBA" id="ARBA00022676"/>
    </source>
</evidence>
<dbReference type="GeneID" id="36319198"/>
<dbReference type="InterPro" id="IPR036300">
    <property type="entry name" value="MIR_dom_sf"/>
</dbReference>
<dbReference type="OrthoDB" id="292747at2759"/>
<keyword evidence="7 14" id="KW-0812">Transmembrane</keyword>
<dbReference type="UniPathway" id="UPA00378"/>